<name>A0ABS7MJM3_9ACTN</name>
<dbReference type="PRINTS" id="PR00107">
    <property type="entry name" value="PHOSPHOCPHPR"/>
</dbReference>
<sequence length="98" mass="10224">MIQFSHIICDPLGLHARPVAQIAAAAMSWDSKITVSRVDSSFAGDRSADIPAGSSGVDAKDLMALMSLNAACGDELIITVQGSDEQAAAQALRQAFTF</sequence>
<dbReference type="PROSITE" id="PS51350">
    <property type="entry name" value="PTS_HPR_DOM"/>
    <property type="match status" value="1"/>
</dbReference>
<dbReference type="InterPro" id="IPR000032">
    <property type="entry name" value="HPr-like"/>
</dbReference>
<dbReference type="EMBL" id="JAIMFO010000005">
    <property type="protein sequence ID" value="MBY4797518.1"/>
    <property type="molecule type" value="Genomic_DNA"/>
</dbReference>
<dbReference type="SUPFAM" id="SSF55594">
    <property type="entry name" value="HPr-like"/>
    <property type="match status" value="1"/>
</dbReference>
<keyword evidence="6" id="KW-1185">Reference proteome</keyword>
<organism evidence="5 6">
    <name type="scientific">Collinsella ureilytica</name>
    <dbReference type="NCBI Taxonomy" id="2869515"/>
    <lineage>
        <taxon>Bacteria</taxon>
        <taxon>Bacillati</taxon>
        <taxon>Actinomycetota</taxon>
        <taxon>Coriobacteriia</taxon>
        <taxon>Coriobacteriales</taxon>
        <taxon>Coriobacteriaceae</taxon>
        <taxon>Collinsella</taxon>
    </lineage>
</organism>
<dbReference type="Gene3D" id="3.30.1340.10">
    <property type="entry name" value="HPr-like"/>
    <property type="match status" value="1"/>
</dbReference>
<dbReference type="InterPro" id="IPR035895">
    <property type="entry name" value="HPr-like_sf"/>
</dbReference>
<evidence type="ECO:0000313" key="5">
    <source>
        <dbReference type="EMBL" id="MBY4797518.1"/>
    </source>
</evidence>
<keyword evidence="2" id="KW-0963">Cytoplasm</keyword>
<feature type="domain" description="HPr" evidence="4">
    <location>
        <begin position="1"/>
        <end position="98"/>
    </location>
</feature>
<dbReference type="PANTHER" id="PTHR33705:SF2">
    <property type="entry name" value="PHOSPHOCARRIER PROTEIN NPR"/>
    <property type="match status" value="1"/>
</dbReference>
<evidence type="ECO:0000313" key="6">
    <source>
        <dbReference type="Proteomes" id="UP000700908"/>
    </source>
</evidence>
<evidence type="ECO:0000259" key="4">
    <source>
        <dbReference type="PROSITE" id="PS51350"/>
    </source>
</evidence>
<dbReference type="Proteomes" id="UP000700908">
    <property type="component" value="Unassembled WGS sequence"/>
</dbReference>
<evidence type="ECO:0000256" key="3">
    <source>
        <dbReference type="ARBA" id="ARBA00022683"/>
    </source>
</evidence>
<dbReference type="InterPro" id="IPR050399">
    <property type="entry name" value="HPr"/>
</dbReference>
<protein>
    <submittedName>
        <fullName evidence="5">HPr family phosphocarrier protein</fullName>
    </submittedName>
</protein>
<gene>
    <name evidence="5" type="ORF">K6V98_03990</name>
</gene>
<dbReference type="NCBIfam" id="TIGR01003">
    <property type="entry name" value="PTS_HPr_family"/>
    <property type="match status" value="1"/>
</dbReference>
<proteinExistence type="predicted"/>
<comment type="caution">
    <text evidence="5">The sequence shown here is derived from an EMBL/GenBank/DDBJ whole genome shotgun (WGS) entry which is preliminary data.</text>
</comment>
<reference evidence="5 6" key="1">
    <citation type="submission" date="2021-08" db="EMBL/GenBank/DDBJ databases">
        <title>Collinsella faecalis sp. nov. isolated from swine faeces.</title>
        <authorList>
            <person name="Oh B.S."/>
            <person name="Lee J.H."/>
        </authorList>
    </citation>
    <scope>NUCLEOTIDE SEQUENCE [LARGE SCALE GENOMIC DNA]</scope>
    <source>
        <strain evidence="5 6">AGMB00827</strain>
    </source>
</reference>
<keyword evidence="3" id="KW-0598">Phosphotransferase system</keyword>
<dbReference type="Pfam" id="PF00381">
    <property type="entry name" value="PTS-HPr"/>
    <property type="match status" value="1"/>
</dbReference>
<evidence type="ECO:0000256" key="1">
    <source>
        <dbReference type="ARBA" id="ARBA00004496"/>
    </source>
</evidence>
<evidence type="ECO:0000256" key="2">
    <source>
        <dbReference type="ARBA" id="ARBA00022490"/>
    </source>
</evidence>
<dbReference type="CDD" id="cd00367">
    <property type="entry name" value="PTS-HPr_like"/>
    <property type="match status" value="1"/>
</dbReference>
<comment type="subcellular location">
    <subcellularLocation>
        <location evidence="1">Cytoplasm</location>
    </subcellularLocation>
</comment>
<accession>A0ABS7MJM3</accession>
<dbReference type="PANTHER" id="PTHR33705">
    <property type="entry name" value="PHOSPHOCARRIER PROTEIN HPR"/>
    <property type="match status" value="1"/>
</dbReference>
<dbReference type="RefSeq" id="WP_222199232.1">
    <property type="nucleotide sequence ID" value="NZ_JAIMFO010000005.1"/>
</dbReference>